<dbReference type="RefSeq" id="WP_284338280.1">
    <property type="nucleotide sequence ID" value="NZ_BSNS01000001.1"/>
</dbReference>
<proteinExistence type="predicted"/>
<protein>
    <submittedName>
        <fullName evidence="1">Oxidoreductase</fullName>
    </submittedName>
</protein>
<dbReference type="InterPro" id="IPR036102">
    <property type="entry name" value="OsmC/Ohrsf"/>
</dbReference>
<name>A0ABQ5VYD3_9HYPH</name>
<sequence>MAAVTVELRSTDGTEAAMGWAGAHTLVVDRAEGKAGGRGLGFNGAELLGLTIGGCFCNDLRYVAHDMGIALDAISATVTIELSGDPIIATGASMRVACTTSDGSDPAAVIERARAISMAANSLPRGIPVSVEIA</sequence>
<gene>
    <name evidence="1" type="ORF">GCM10010862_00670</name>
</gene>
<reference evidence="2" key="1">
    <citation type="journal article" date="2019" name="Int. J. Syst. Evol. Microbiol.">
        <title>The Global Catalogue of Microorganisms (GCM) 10K type strain sequencing project: providing services to taxonomists for standard genome sequencing and annotation.</title>
        <authorList>
            <consortium name="The Broad Institute Genomics Platform"/>
            <consortium name="The Broad Institute Genome Sequencing Center for Infectious Disease"/>
            <person name="Wu L."/>
            <person name="Ma J."/>
        </authorList>
    </citation>
    <scope>NUCLEOTIDE SEQUENCE [LARGE SCALE GENOMIC DNA]</scope>
    <source>
        <strain evidence="2">NBRC 112416</strain>
    </source>
</reference>
<accession>A0ABQ5VYD3</accession>
<keyword evidence="2" id="KW-1185">Reference proteome</keyword>
<dbReference type="Proteomes" id="UP001156691">
    <property type="component" value="Unassembled WGS sequence"/>
</dbReference>
<evidence type="ECO:0000313" key="1">
    <source>
        <dbReference type="EMBL" id="GLQ52809.1"/>
    </source>
</evidence>
<organism evidence="1 2">
    <name type="scientific">Devosia nitrariae</name>
    <dbReference type="NCBI Taxonomy" id="2071872"/>
    <lineage>
        <taxon>Bacteria</taxon>
        <taxon>Pseudomonadati</taxon>
        <taxon>Pseudomonadota</taxon>
        <taxon>Alphaproteobacteria</taxon>
        <taxon>Hyphomicrobiales</taxon>
        <taxon>Devosiaceae</taxon>
        <taxon>Devosia</taxon>
    </lineage>
</organism>
<dbReference type="InterPro" id="IPR015946">
    <property type="entry name" value="KH_dom-like_a/b"/>
</dbReference>
<dbReference type="EMBL" id="BSNS01000001">
    <property type="protein sequence ID" value="GLQ52809.1"/>
    <property type="molecule type" value="Genomic_DNA"/>
</dbReference>
<dbReference type="Gene3D" id="3.30.300.20">
    <property type="match status" value="1"/>
</dbReference>
<dbReference type="InterPro" id="IPR003718">
    <property type="entry name" value="OsmC/Ohr_fam"/>
</dbReference>
<dbReference type="Pfam" id="PF02566">
    <property type="entry name" value="OsmC"/>
    <property type="match status" value="1"/>
</dbReference>
<dbReference type="SUPFAM" id="SSF82784">
    <property type="entry name" value="OsmC-like"/>
    <property type="match status" value="1"/>
</dbReference>
<comment type="caution">
    <text evidence="1">The sequence shown here is derived from an EMBL/GenBank/DDBJ whole genome shotgun (WGS) entry which is preliminary data.</text>
</comment>
<evidence type="ECO:0000313" key="2">
    <source>
        <dbReference type="Proteomes" id="UP001156691"/>
    </source>
</evidence>